<keyword evidence="3" id="KW-1185">Reference proteome</keyword>
<evidence type="ECO:0000256" key="1">
    <source>
        <dbReference type="SAM" id="MobiDB-lite"/>
    </source>
</evidence>
<feature type="compositionally biased region" description="Polar residues" evidence="1">
    <location>
        <begin position="67"/>
        <end position="78"/>
    </location>
</feature>
<reference evidence="2" key="1">
    <citation type="journal article" date="2023" name="Int. J. Syst. Evol. Microbiol.">
        <title>&lt;i&gt;Holtiella tumoricola&lt;/i&gt; gen. nov. sp. nov., isolated from a human clinical sample.</title>
        <authorList>
            <person name="Allen-Vercoe E."/>
            <person name="Daigneault M.C."/>
            <person name="Vancuren S.J."/>
            <person name="Cochrane K."/>
            <person name="O'Neal L.L."/>
            <person name="Sankaranarayanan K."/>
            <person name="Lawson P.A."/>
        </authorList>
    </citation>
    <scope>NUCLEOTIDE SEQUENCE</scope>
    <source>
        <strain evidence="2">CC70A</strain>
    </source>
</reference>
<feature type="region of interest" description="Disordered" evidence="1">
    <location>
        <begin position="65"/>
        <end position="100"/>
    </location>
</feature>
<dbReference type="EMBL" id="JAQIFT010000069">
    <property type="protein sequence ID" value="MDA3733985.1"/>
    <property type="molecule type" value="Genomic_DNA"/>
</dbReference>
<feature type="region of interest" description="Disordered" evidence="1">
    <location>
        <begin position="20"/>
        <end position="40"/>
    </location>
</feature>
<protein>
    <submittedName>
        <fullName evidence="2">Uncharacterized protein</fullName>
    </submittedName>
</protein>
<feature type="compositionally biased region" description="Low complexity" evidence="1">
    <location>
        <begin position="22"/>
        <end position="35"/>
    </location>
</feature>
<evidence type="ECO:0000313" key="3">
    <source>
        <dbReference type="Proteomes" id="UP001169242"/>
    </source>
</evidence>
<gene>
    <name evidence="2" type="ORF">PBV87_21150</name>
</gene>
<dbReference type="Proteomes" id="UP001169242">
    <property type="component" value="Unassembled WGS sequence"/>
</dbReference>
<organism evidence="2 3">
    <name type="scientific">Holtiella tumoricola</name>
    <dbReference type="NCBI Taxonomy" id="3018743"/>
    <lineage>
        <taxon>Bacteria</taxon>
        <taxon>Bacillati</taxon>
        <taxon>Bacillota</taxon>
        <taxon>Clostridia</taxon>
        <taxon>Lachnospirales</taxon>
        <taxon>Cellulosilyticaceae</taxon>
        <taxon>Holtiella</taxon>
    </lineage>
</organism>
<proteinExistence type="predicted"/>
<name>A0AA42J348_9FIRM</name>
<evidence type="ECO:0000313" key="2">
    <source>
        <dbReference type="EMBL" id="MDA3733985.1"/>
    </source>
</evidence>
<sequence>MSLTIQASTVSINQTTGDLAKSMQATSQSTSSSSSGTLNLKNTNAATVQISDAAKLLAQQALEEAATTSDTEALSDTTKLLVESAETEEDDDTTSSSSIQNLASLTAQQLQQLASEGTISASELATELAKRELGSEIDLLA</sequence>
<dbReference type="RefSeq" id="WP_053985618.1">
    <property type="nucleotide sequence ID" value="NZ_JAQIFT010000069.1"/>
</dbReference>
<comment type="caution">
    <text evidence="2">The sequence shown here is derived from an EMBL/GenBank/DDBJ whole genome shotgun (WGS) entry which is preliminary data.</text>
</comment>
<accession>A0AA42J348</accession>
<dbReference type="AlphaFoldDB" id="A0AA42J348"/>